<protein>
    <submittedName>
        <fullName evidence="2">Uncharacterized protein</fullName>
    </submittedName>
</protein>
<dbReference type="AlphaFoldDB" id="A0AAE3DV99"/>
<evidence type="ECO:0000313" key="3">
    <source>
        <dbReference type="Proteomes" id="UP001197875"/>
    </source>
</evidence>
<proteinExistence type="predicted"/>
<keyword evidence="1" id="KW-0812">Transmembrane</keyword>
<accession>A0AAE3DV99</accession>
<name>A0AAE3DV99_9FIRM</name>
<evidence type="ECO:0000313" key="2">
    <source>
        <dbReference type="EMBL" id="MCC2191149.1"/>
    </source>
</evidence>
<keyword evidence="1" id="KW-1133">Transmembrane helix</keyword>
<sequence length="116" mass="13645">MQKNGAEDRTLGINKDRGMALKFQSKMRLVYIVLGIMSSFILGYLYYSTSMDKIYRHEMSSLTVSVEQLKNQYDEMIETMKDVSYYLLSDPDIMHNFWNFPDVSQQAVSKIQHRKL</sequence>
<organism evidence="2 3">
    <name type="scientific">Fusicatenibacter faecihominis</name>
    <dbReference type="NCBI Taxonomy" id="2881276"/>
    <lineage>
        <taxon>Bacteria</taxon>
        <taxon>Bacillati</taxon>
        <taxon>Bacillota</taxon>
        <taxon>Clostridia</taxon>
        <taxon>Lachnospirales</taxon>
        <taxon>Lachnospiraceae</taxon>
        <taxon>Fusicatenibacter</taxon>
    </lineage>
</organism>
<dbReference type="RefSeq" id="WP_227616127.1">
    <property type="nucleotide sequence ID" value="NZ_JAJEPR010000040.1"/>
</dbReference>
<comment type="caution">
    <text evidence="2">The sequence shown here is derived from an EMBL/GenBank/DDBJ whole genome shotgun (WGS) entry which is preliminary data.</text>
</comment>
<evidence type="ECO:0000256" key="1">
    <source>
        <dbReference type="SAM" id="Phobius"/>
    </source>
</evidence>
<gene>
    <name evidence="2" type="ORF">LKD71_15335</name>
</gene>
<feature type="transmembrane region" description="Helical" evidence="1">
    <location>
        <begin position="29"/>
        <end position="47"/>
    </location>
</feature>
<dbReference type="EMBL" id="JAJEPR010000040">
    <property type="protein sequence ID" value="MCC2191149.1"/>
    <property type="molecule type" value="Genomic_DNA"/>
</dbReference>
<reference evidence="2 3" key="1">
    <citation type="submission" date="2021-10" db="EMBL/GenBank/DDBJ databases">
        <title>Anaerobic single-cell dispensing facilitates the cultivation of human gut bacteria.</title>
        <authorList>
            <person name="Afrizal A."/>
        </authorList>
    </citation>
    <scope>NUCLEOTIDE SEQUENCE [LARGE SCALE GENOMIC DNA]</scope>
    <source>
        <strain evidence="2 3">CLA-AA-H277</strain>
    </source>
</reference>
<dbReference type="Proteomes" id="UP001197875">
    <property type="component" value="Unassembled WGS sequence"/>
</dbReference>
<keyword evidence="1" id="KW-0472">Membrane</keyword>
<keyword evidence="3" id="KW-1185">Reference proteome</keyword>